<dbReference type="Proteomes" id="UP000837958">
    <property type="component" value="Chromosome"/>
</dbReference>
<keyword evidence="5" id="KW-0408">Iron</keyword>
<comment type="similarity">
    <text evidence="7">Belongs to the radical SAM superfamily. Anaerobic sulfatase-maturating enzyme family.</text>
</comment>
<evidence type="ECO:0000313" key="9">
    <source>
        <dbReference type="EMBL" id="CAH0450132.1"/>
    </source>
</evidence>
<name>A0A0H3PEJ0_HAEI3</name>
<evidence type="ECO:0000313" key="12">
    <source>
        <dbReference type="Proteomes" id="UP000837958"/>
    </source>
</evidence>
<dbReference type="SFLD" id="SFLDG01386">
    <property type="entry name" value="main_SPASM_domain-containing"/>
    <property type="match status" value="1"/>
</dbReference>
<dbReference type="NCBIfam" id="TIGR04085">
    <property type="entry name" value="rSAM_more_4Fe4S"/>
    <property type="match status" value="1"/>
</dbReference>
<keyword evidence="6" id="KW-0411">Iron-sulfur</keyword>
<dbReference type="InterPro" id="IPR023885">
    <property type="entry name" value="4Fe4S-binding_SPASM_dom"/>
</dbReference>
<gene>
    <name evidence="10" type="ORF">CGSHi3655_06914</name>
    <name evidence="9" type="ORF">KRLU3655_LOCUS208</name>
</gene>
<dbReference type="CDD" id="cd01335">
    <property type="entry name" value="Radical_SAM"/>
    <property type="match status" value="1"/>
</dbReference>
<sequence length="359" mass="41459">MNSFQLMAKPTGSICNLDCQYCFYLEKPHLNQRAMTNEVLEAYIKSYIETTPQQQVTFLWQGGEPTLAGLDFYKRAVNFQHKYANGKQIENSLQTNGVLLNADWCRFLHDHHFLVGLSIDGPKHLHDTYRLTKNGKGSFQQVMNALDLLYNYQVSFNTLTVVHNLNVQYAKEIYHFLKRIGSSYMQFIPLMGDYKQQATAKDYGQFLINIFDEWYANDVGKIGIQFIEQWFMAYLGLQPDLCIFRETCGDQLVIEQNGDIYSCDHYVYPEYKLGNLIETPLIQLLNNTKQKNFGAAKSFLSEQCKICKFRFACHGGCPKHRTIQGFGKAHNQLCEAYYSALSHMDPYLKSFAKSFGKIK</sequence>
<dbReference type="SUPFAM" id="SSF102114">
    <property type="entry name" value="Radical SAM enzymes"/>
    <property type="match status" value="1"/>
</dbReference>
<feature type="domain" description="Radical SAM core" evidence="8">
    <location>
        <begin position="1"/>
        <end position="233"/>
    </location>
</feature>
<dbReference type="AlphaFoldDB" id="A0A0H3PEJ0"/>
<keyword evidence="3" id="KW-0949">S-adenosyl-L-methionine</keyword>
<dbReference type="InterPro" id="IPR013785">
    <property type="entry name" value="Aldolase_TIM"/>
</dbReference>
<comment type="cofactor">
    <cofactor evidence="1">
        <name>[4Fe-4S] cluster</name>
        <dbReference type="ChEBI" id="CHEBI:49883"/>
    </cofactor>
</comment>
<dbReference type="SFLD" id="SFLDS00029">
    <property type="entry name" value="Radical_SAM"/>
    <property type="match status" value="1"/>
</dbReference>
<dbReference type="NCBIfam" id="TIGR03942">
    <property type="entry name" value="sulfatase_rSAM"/>
    <property type="match status" value="1"/>
</dbReference>
<dbReference type="Pfam" id="PF04055">
    <property type="entry name" value="Radical_SAM"/>
    <property type="match status" value="1"/>
</dbReference>
<dbReference type="PANTHER" id="PTHR43273:SF3">
    <property type="entry name" value="ANAEROBIC SULFATASE-MATURATING ENZYME HOMOLOG ASLB-RELATED"/>
    <property type="match status" value="1"/>
</dbReference>
<dbReference type="InterPro" id="IPR007197">
    <property type="entry name" value="rSAM"/>
</dbReference>
<dbReference type="GO" id="GO:0051539">
    <property type="term" value="F:4 iron, 4 sulfur cluster binding"/>
    <property type="evidence" value="ECO:0007669"/>
    <property type="project" value="UniProtKB-KW"/>
</dbReference>
<evidence type="ECO:0000313" key="10">
    <source>
        <dbReference type="EMBL" id="EDJ93601.1"/>
    </source>
</evidence>
<dbReference type="EMBL" id="AAZF01000001">
    <property type="protein sequence ID" value="EDJ93601.1"/>
    <property type="molecule type" value="Genomic_DNA"/>
</dbReference>
<evidence type="ECO:0000313" key="11">
    <source>
        <dbReference type="Proteomes" id="UP000003185"/>
    </source>
</evidence>
<dbReference type="GO" id="GO:0046872">
    <property type="term" value="F:metal ion binding"/>
    <property type="evidence" value="ECO:0007669"/>
    <property type="project" value="UniProtKB-KW"/>
</dbReference>
<dbReference type="InterPro" id="IPR034491">
    <property type="entry name" value="Anaerob_Ser_sulfatase-maturase"/>
</dbReference>
<evidence type="ECO:0000256" key="1">
    <source>
        <dbReference type="ARBA" id="ARBA00001966"/>
    </source>
</evidence>
<dbReference type="RefSeq" id="WP_005655600.1">
    <property type="nucleotide sequence ID" value="NZ_AAZF01000001.1"/>
</dbReference>
<dbReference type="Gene3D" id="3.20.20.70">
    <property type="entry name" value="Aldolase class I"/>
    <property type="match status" value="1"/>
</dbReference>
<evidence type="ECO:0000256" key="2">
    <source>
        <dbReference type="ARBA" id="ARBA00022485"/>
    </source>
</evidence>
<keyword evidence="2" id="KW-0004">4Fe-4S</keyword>
<dbReference type="InterPro" id="IPR023867">
    <property type="entry name" value="Sulphatase_maturase_rSAM"/>
</dbReference>
<organism evidence="10 11">
    <name type="scientific">Haemophilus influenzae (strain NTHi 3655)</name>
    <dbReference type="NCBI Taxonomy" id="375177"/>
    <lineage>
        <taxon>Bacteria</taxon>
        <taxon>Pseudomonadati</taxon>
        <taxon>Pseudomonadota</taxon>
        <taxon>Gammaproteobacteria</taxon>
        <taxon>Pasteurellales</taxon>
        <taxon>Pasteurellaceae</taxon>
        <taxon>Haemophilus</taxon>
    </lineage>
</organism>
<reference evidence="12" key="2">
    <citation type="submission" date="2021-11" db="EMBL/GenBank/DDBJ databases">
        <authorList>
            <person name="Riesbeck K."/>
        </authorList>
    </citation>
    <scope>NUCLEOTIDE SEQUENCE [LARGE SCALE GENOMIC DNA]</scope>
</reference>
<dbReference type="InterPro" id="IPR047207">
    <property type="entry name" value="SPASM_anSME"/>
</dbReference>
<reference evidence="9" key="3">
    <citation type="submission" date="2024-01" db="EMBL/GenBank/DDBJ databases">
        <authorList>
            <person name="Riesbeck K."/>
        </authorList>
    </citation>
    <scope>NUCLEOTIDE SEQUENCE</scope>
    <source>
        <strain evidence="9">3655</strain>
    </source>
</reference>
<dbReference type="InterPro" id="IPR058240">
    <property type="entry name" value="rSAM_sf"/>
</dbReference>
<evidence type="ECO:0000256" key="5">
    <source>
        <dbReference type="ARBA" id="ARBA00023004"/>
    </source>
</evidence>
<dbReference type="SFLD" id="SFLDG01067">
    <property type="entry name" value="SPASM/twitch_domain_containing"/>
    <property type="match status" value="1"/>
</dbReference>
<accession>A0A0H3PEJ0</accession>
<protein>
    <submittedName>
        <fullName evidence="9">Anaerobic sulfatase maturase</fullName>
    </submittedName>
</protein>
<reference evidence="10 11" key="1">
    <citation type="journal article" date="2007" name="Genome Biol.">
        <title>Characterization and modeling of the Haemophilus influenzae core and supragenomes based on the complete genomic sequences of Rd and 12 clinical nontypeable strains.</title>
        <authorList>
            <person name="Hogg J.S."/>
            <person name="Hu F.Z."/>
            <person name="Janto B."/>
            <person name="Boissy R."/>
            <person name="Hayes J."/>
            <person name="Keefe R."/>
            <person name="Post J.C."/>
            <person name="Ehrlich G.D."/>
        </authorList>
    </citation>
    <scope>NUCLEOTIDE SEQUENCE [LARGE SCALE GENOMIC DNA]</scope>
    <source>
        <strain evidence="10">3655</strain>
        <strain evidence="11">NTHi 3655</strain>
    </source>
</reference>
<evidence type="ECO:0000259" key="8">
    <source>
        <dbReference type="PROSITE" id="PS51918"/>
    </source>
</evidence>
<evidence type="ECO:0000256" key="3">
    <source>
        <dbReference type="ARBA" id="ARBA00022691"/>
    </source>
</evidence>
<dbReference type="GO" id="GO:0016491">
    <property type="term" value="F:oxidoreductase activity"/>
    <property type="evidence" value="ECO:0007669"/>
    <property type="project" value="InterPro"/>
</dbReference>
<evidence type="ECO:0000256" key="7">
    <source>
        <dbReference type="ARBA" id="ARBA00023601"/>
    </source>
</evidence>
<evidence type="ECO:0000256" key="4">
    <source>
        <dbReference type="ARBA" id="ARBA00022723"/>
    </source>
</evidence>
<dbReference type="SFLD" id="SFLDF00285">
    <property type="entry name" value="anaerobic_Ser-type_sulfatase-m"/>
    <property type="match status" value="1"/>
</dbReference>
<dbReference type="CDD" id="cd21120">
    <property type="entry name" value="SPASM_anSME"/>
    <property type="match status" value="1"/>
</dbReference>
<dbReference type="PROSITE" id="PS51918">
    <property type="entry name" value="RADICAL_SAM"/>
    <property type="match status" value="1"/>
</dbReference>
<dbReference type="EMBL" id="OV040719">
    <property type="protein sequence ID" value="CAH0450132.1"/>
    <property type="molecule type" value="Genomic_DNA"/>
</dbReference>
<keyword evidence="4" id="KW-0479">Metal-binding</keyword>
<dbReference type="SFLD" id="SFLDG01384">
    <property type="entry name" value="thioether_bond_formation_requi"/>
    <property type="match status" value="1"/>
</dbReference>
<dbReference type="Pfam" id="PF13186">
    <property type="entry name" value="SPASM"/>
    <property type="match status" value="1"/>
</dbReference>
<dbReference type="PANTHER" id="PTHR43273">
    <property type="entry name" value="ANAEROBIC SULFATASE-MATURATING ENZYME HOMOLOG ASLB-RELATED"/>
    <property type="match status" value="1"/>
</dbReference>
<proteinExistence type="inferred from homology"/>
<dbReference type="Proteomes" id="UP000003185">
    <property type="component" value="Unassembled WGS sequence"/>
</dbReference>
<evidence type="ECO:0000256" key="6">
    <source>
        <dbReference type="ARBA" id="ARBA00023014"/>
    </source>
</evidence>
<dbReference type="SFLD" id="SFLDG01072">
    <property type="entry name" value="dehydrogenase_like"/>
    <property type="match status" value="1"/>
</dbReference>